<dbReference type="EMBL" id="BQKI01000004">
    <property type="protein sequence ID" value="GJM93703.1"/>
    <property type="molecule type" value="Genomic_DNA"/>
</dbReference>
<dbReference type="PANTHER" id="PTHR32285">
    <property type="entry name" value="PROTEIN TRICHOME BIREFRINGENCE-LIKE 9-RELATED"/>
    <property type="match status" value="1"/>
</dbReference>
<comment type="caution">
    <text evidence="12">The sequence shown here is derived from an EMBL/GenBank/DDBJ whole genome shotgun (WGS) entry which is preliminary data.</text>
</comment>
<evidence type="ECO:0000256" key="2">
    <source>
        <dbReference type="ARBA" id="ARBA00007727"/>
    </source>
</evidence>
<evidence type="ECO:0000256" key="8">
    <source>
        <dbReference type="ARBA" id="ARBA00023136"/>
    </source>
</evidence>
<keyword evidence="4 9" id="KW-0812">Transmembrane</keyword>
<accession>A0AAV5C6D7</accession>
<reference evidence="12" key="2">
    <citation type="submission" date="2021-12" db="EMBL/GenBank/DDBJ databases">
        <title>Resequencing data analysis of finger millet.</title>
        <authorList>
            <person name="Hatakeyama M."/>
            <person name="Aluri S."/>
            <person name="Balachadran M.T."/>
            <person name="Sivarajan S.R."/>
            <person name="Poveda L."/>
            <person name="Shimizu-Inatsugi R."/>
            <person name="Schlapbach R."/>
            <person name="Sreeman S.M."/>
            <person name="Shimizu K.K."/>
        </authorList>
    </citation>
    <scope>NUCLEOTIDE SEQUENCE</scope>
</reference>
<dbReference type="InterPro" id="IPR029962">
    <property type="entry name" value="TBL"/>
</dbReference>
<evidence type="ECO:0000259" key="11">
    <source>
        <dbReference type="Pfam" id="PF14416"/>
    </source>
</evidence>
<evidence type="ECO:0000256" key="6">
    <source>
        <dbReference type="ARBA" id="ARBA00022989"/>
    </source>
</evidence>
<evidence type="ECO:0000313" key="12">
    <source>
        <dbReference type="EMBL" id="GJM93703.1"/>
    </source>
</evidence>
<dbReference type="PANTHER" id="PTHR32285:SF148">
    <property type="entry name" value="OS01G0653100 PROTEIN"/>
    <property type="match status" value="1"/>
</dbReference>
<gene>
    <name evidence="12" type="primary">ga10286</name>
    <name evidence="12" type="ORF">PR202_ga10286</name>
</gene>
<dbReference type="PROSITE" id="PS51257">
    <property type="entry name" value="PROKAR_LIPOPROTEIN"/>
    <property type="match status" value="1"/>
</dbReference>
<feature type="domain" description="Trichome birefringence-like N-terminal" evidence="11">
    <location>
        <begin position="51"/>
        <end position="103"/>
    </location>
</feature>
<keyword evidence="13" id="KW-1185">Reference proteome</keyword>
<evidence type="ECO:0000313" key="13">
    <source>
        <dbReference type="Proteomes" id="UP001054889"/>
    </source>
</evidence>
<dbReference type="GO" id="GO:1990538">
    <property type="term" value="F:xylan O-acetyltransferase activity"/>
    <property type="evidence" value="ECO:0007669"/>
    <property type="project" value="UniProtKB-ARBA"/>
</dbReference>
<evidence type="ECO:0000256" key="5">
    <source>
        <dbReference type="ARBA" id="ARBA00022968"/>
    </source>
</evidence>
<dbReference type="AlphaFoldDB" id="A0AAV5C6D7"/>
<keyword evidence="5" id="KW-0735">Signal-anchor</keyword>
<dbReference type="InterPro" id="IPR025846">
    <property type="entry name" value="TBL_N"/>
</dbReference>
<evidence type="ECO:0000256" key="4">
    <source>
        <dbReference type="ARBA" id="ARBA00022692"/>
    </source>
</evidence>
<evidence type="ECO:0000256" key="7">
    <source>
        <dbReference type="ARBA" id="ARBA00023034"/>
    </source>
</evidence>
<keyword evidence="8 9" id="KW-0472">Membrane</keyword>
<dbReference type="InterPro" id="IPR026057">
    <property type="entry name" value="TBL_C"/>
</dbReference>
<evidence type="ECO:0000256" key="9">
    <source>
        <dbReference type="SAM" id="Phobius"/>
    </source>
</evidence>
<organism evidence="12 13">
    <name type="scientific">Eleusine coracana subsp. coracana</name>
    <dbReference type="NCBI Taxonomy" id="191504"/>
    <lineage>
        <taxon>Eukaryota</taxon>
        <taxon>Viridiplantae</taxon>
        <taxon>Streptophyta</taxon>
        <taxon>Embryophyta</taxon>
        <taxon>Tracheophyta</taxon>
        <taxon>Spermatophyta</taxon>
        <taxon>Magnoliopsida</taxon>
        <taxon>Liliopsida</taxon>
        <taxon>Poales</taxon>
        <taxon>Poaceae</taxon>
        <taxon>PACMAD clade</taxon>
        <taxon>Chloridoideae</taxon>
        <taxon>Cynodonteae</taxon>
        <taxon>Eleusininae</taxon>
        <taxon>Eleusine</taxon>
    </lineage>
</organism>
<comment type="subcellular location">
    <subcellularLocation>
        <location evidence="1">Golgi apparatus membrane</location>
        <topology evidence="1">Single-pass type II membrane protein</topology>
    </subcellularLocation>
</comment>
<reference evidence="12" key="1">
    <citation type="journal article" date="2018" name="DNA Res.">
        <title>Multiple hybrid de novo genome assembly of finger millet, an orphan allotetraploid crop.</title>
        <authorList>
            <person name="Hatakeyama M."/>
            <person name="Aluri S."/>
            <person name="Balachadran M.T."/>
            <person name="Sivarajan S.R."/>
            <person name="Patrignani A."/>
            <person name="Gruter S."/>
            <person name="Poveda L."/>
            <person name="Shimizu-Inatsugi R."/>
            <person name="Baeten J."/>
            <person name="Francoijs K.J."/>
            <person name="Nataraja K.N."/>
            <person name="Reddy Y.A.N."/>
            <person name="Phadnis S."/>
            <person name="Ravikumar R.L."/>
            <person name="Schlapbach R."/>
            <person name="Sreeman S.M."/>
            <person name="Shimizu K.K."/>
        </authorList>
    </citation>
    <scope>NUCLEOTIDE SEQUENCE</scope>
</reference>
<comment type="similarity">
    <text evidence="2">Belongs to the PC-esterase family. TBL subfamily.</text>
</comment>
<protein>
    <recommendedName>
        <fullName evidence="14">Trichome birefringence-like N-terminal domain-containing protein</fullName>
    </recommendedName>
</protein>
<dbReference type="Proteomes" id="UP001054889">
    <property type="component" value="Unassembled WGS sequence"/>
</dbReference>
<evidence type="ECO:0000256" key="3">
    <source>
        <dbReference type="ARBA" id="ARBA00022679"/>
    </source>
</evidence>
<evidence type="ECO:0008006" key="14">
    <source>
        <dbReference type="Google" id="ProtNLM"/>
    </source>
</evidence>
<sequence>MVLCVKHLFGPAAAIFLSAIILLSCFTNLIPYLSYYTFPSSPYMSPEPVPKCDIFRGEWMPDPSSPPYTNETCAHIQNHQNCLMYGRPDLEFLKWRWKPDGCDLPRFDPHKFFQVVGNKTLAFVGDSLARNHYQSLLCLLSKVALPKDLSDPERPHDGNKIMFYEAYNFTIYTMWSPFLVRFEEIADGMFNLYLDEPGDWLPSVPRFDYLILSAANWFTRQTYFYERGQLVGGRYVALNITTNLTSNRYSHRMAFRTSLRALNGVGFRGKVIVRTVSPMSHFEGGAYDKGGDCPRKRPYWANETAPMSELERDFYNEQVEEFNEAAARGMDMVLMDPTIAMLKRPDGHPSRYGHWPDQKRTMYNDCIHWCLPGPIDAWNDMLLHILAG</sequence>
<dbReference type="Pfam" id="PF13839">
    <property type="entry name" value="PC-Esterase"/>
    <property type="match status" value="1"/>
</dbReference>
<keyword evidence="6 9" id="KW-1133">Transmembrane helix</keyword>
<keyword evidence="3" id="KW-0808">Transferase</keyword>
<dbReference type="Pfam" id="PF14416">
    <property type="entry name" value="PMR5N"/>
    <property type="match status" value="1"/>
</dbReference>
<proteinExistence type="inferred from homology"/>
<dbReference type="GO" id="GO:0000139">
    <property type="term" value="C:Golgi membrane"/>
    <property type="evidence" value="ECO:0007669"/>
    <property type="project" value="UniProtKB-SubCell"/>
</dbReference>
<feature type="domain" description="Trichome birefringence-like C-terminal" evidence="10">
    <location>
        <begin position="104"/>
        <end position="384"/>
    </location>
</feature>
<name>A0AAV5C6D7_ELECO</name>
<keyword evidence="7" id="KW-0333">Golgi apparatus</keyword>
<evidence type="ECO:0000259" key="10">
    <source>
        <dbReference type="Pfam" id="PF13839"/>
    </source>
</evidence>
<feature type="transmembrane region" description="Helical" evidence="9">
    <location>
        <begin position="12"/>
        <end position="35"/>
    </location>
</feature>
<evidence type="ECO:0000256" key="1">
    <source>
        <dbReference type="ARBA" id="ARBA00004323"/>
    </source>
</evidence>